<sequence length="283" mass="32333">MSTASTKTFSTCFRLLSIVGHLGKKNDVILCGDPKKADQHVIYFGGDVQDYMENMDSHRDNKRYSMWNLEDTASLISKKFPSSAIFVIRPSRMHLKTFSVFQNFVTSNDFGCPTHSPDEEALEHLHELYKNAVSTSTSNDSCELNARVSKPLVLMGFSKGCIVLNQILYELEKINSGDIQDLKEFVKNVKDFYWLDGGHSGGKNTWVTDSSALQALAQLDTKIHVHVTPYQIKDEMRSWIGKEEKQFIKTLKKYGANITRNFHFESEERCIENHFKVLEAFEP</sequence>
<dbReference type="AlphaFoldDB" id="A0AAN8G1S7"/>
<dbReference type="PANTHER" id="PTHR31296">
    <property type="entry name" value="UPF0565 PROTEIN C2ORF69"/>
    <property type="match status" value="1"/>
</dbReference>
<dbReference type="PANTHER" id="PTHR31296:SF1">
    <property type="entry name" value="MITOCHONDRIAL PROTEIN C2ORF69"/>
    <property type="match status" value="1"/>
</dbReference>
<keyword evidence="2" id="KW-1185">Reference proteome</keyword>
<dbReference type="GO" id="GO:0005739">
    <property type="term" value="C:mitochondrion"/>
    <property type="evidence" value="ECO:0007669"/>
    <property type="project" value="TreeGrafter"/>
</dbReference>
<name>A0AAN8G1S7_PATCE</name>
<organism evidence="1 2">
    <name type="scientific">Patella caerulea</name>
    <name type="common">Rayed Mediterranean limpet</name>
    <dbReference type="NCBI Taxonomy" id="87958"/>
    <lineage>
        <taxon>Eukaryota</taxon>
        <taxon>Metazoa</taxon>
        <taxon>Spiralia</taxon>
        <taxon>Lophotrochozoa</taxon>
        <taxon>Mollusca</taxon>
        <taxon>Gastropoda</taxon>
        <taxon>Patellogastropoda</taxon>
        <taxon>Patelloidea</taxon>
        <taxon>Patellidae</taxon>
        <taxon>Patella</taxon>
    </lineage>
</organism>
<dbReference type="InterPro" id="IPR018881">
    <property type="entry name" value="C2orf69_mit"/>
</dbReference>
<protein>
    <submittedName>
        <fullName evidence="1">Uncharacterized protein</fullName>
    </submittedName>
</protein>
<dbReference type="Proteomes" id="UP001347796">
    <property type="component" value="Unassembled WGS sequence"/>
</dbReference>
<reference evidence="1 2" key="1">
    <citation type="submission" date="2024-01" db="EMBL/GenBank/DDBJ databases">
        <title>The genome of the rayed Mediterranean limpet Patella caerulea (Linnaeus, 1758).</title>
        <authorList>
            <person name="Anh-Thu Weber A."/>
            <person name="Halstead-Nussloch G."/>
        </authorList>
    </citation>
    <scope>NUCLEOTIDE SEQUENCE [LARGE SCALE GENOMIC DNA]</scope>
    <source>
        <strain evidence="1">AATW-2023a</strain>
        <tissue evidence="1">Whole specimen</tissue>
    </source>
</reference>
<gene>
    <name evidence="1" type="ORF">SNE40_022955</name>
</gene>
<comment type="caution">
    <text evidence="1">The sequence shown here is derived from an EMBL/GenBank/DDBJ whole genome shotgun (WGS) entry which is preliminary data.</text>
</comment>
<accession>A0AAN8G1S7</accession>
<evidence type="ECO:0000313" key="1">
    <source>
        <dbReference type="EMBL" id="KAK6166201.1"/>
    </source>
</evidence>
<evidence type="ECO:0000313" key="2">
    <source>
        <dbReference type="Proteomes" id="UP001347796"/>
    </source>
</evidence>
<dbReference type="EMBL" id="JAZGQO010000021">
    <property type="protein sequence ID" value="KAK6166201.1"/>
    <property type="molecule type" value="Genomic_DNA"/>
</dbReference>
<proteinExistence type="predicted"/>
<dbReference type="Pfam" id="PF10561">
    <property type="entry name" value="C2orf69"/>
    <property type="match status" value="2"/>
</dbReference>